<sequence length="568" mass="65647">MRRASDTETASQDRCFTLFPNLPAEIRLMIWEAALPEEVHPRSKICEIWDLKRGEDIIATTPRATAKIAFLACCHESRHFAINNGSLVPLKSLVAGKAWQKKVWIDRNIEIVFIPFEPRYLDRIINLPPNVKVLADTIGNTYDPVREDTVGKYITKWRNEGTIDIDTLYFGLVDELPRNLKSNRDGRRIHICSPRFGGIHMIWPRESENESERVQPRESENESERVHQSMPEDISFTDDFESFDNLPPELRLMIWEEAVPKRKDTHATYKIFHDAFLRGLRFEKAEGADGPRPLLEACYDARAVAMKSGSYMTVKDKKHRIFCKTIRELFKKRYHSVWVDNSITTLHVPITALTCGRITNLPTNIKAIACMMPTPQALRALQKCLTHDPEYKGIETVYLGIAGIPIQYSKGDDPDYYACTESESAVVPLDDKKLITYLESAYKTHVFAAVGNRKYQQDLRSKWDPKNGIELLPAVIFGQNTGKVMPWSRGRLQGVVLKLQIGRREAQADLKWMHGFAFDSRDDHEDDLDELPRYEWLRRTARREKDRLRNFYWSPHNAEGEKRWNAAT</sequence>
<gene>
    <name evidence="3" type="ORF">C2S_8308</name>
</gene>
<feature type="compositionally biased region" description="Basic and acidic residues" evidence="1">
    <location>
        <begin position="207"/>
        <end position="227"/>
    </location>
</feature>
<accession>A0A9Q9RP36</accession>
<feature type="domain" description="2EXR" evidence="2">
    <location>
        <begin position="16"/>
        <end position="110"/>
    </location>
</feature>
<feature type="domain" description="2EXR" evidence="2">
    <location>
        <begin position="240"/>
        <end position="340"/>
    </location>
</feature>
<reference evidence="3" key="1">
    <citation type="submission" date="2019-05" db="EMBL/GenBank/DDBJ databases">
        <authorList>
            <person name="Piombo E."/>
        </authorList>
    </citation>
    <scope>NUCLEOTIDE SEQUENCE</scope>
    <source>
        <strain evidence="3">C2S</strain>
    </source>
</reference>
<dbReference type="InterPro" id="IPR045518">
    <property type="entry name" value="2EXR"/>
</dbReference>
<dbReference type="Proteomes" id="UP000760494">
    <property type="component" value="Unassembled WGS sequence"/>
</dbReference>
<feature type="region of interest" description="Disordered" evidence="1">
    <location>
        <begin position="207"/>
        <end position="229"/>
    </location>
</feature>
<dbReference type="EMBL" id="CABFJX010000323">
    <property type="protein sequence ID" value="VTT71169.1"/>
    <property type="molecule type" value="Genomic_DNA"/>
</dbReference>
<dbReference type="AlphaFoldDB" id="A0A9Q9RP36"/>
<name>A0A9Q9RP36_FUSFU</name>
<evidence type="ECO:0000259" key="2">
    <source>
        <dbReference type="Pfam" id="PF20150"/>
    </source>
</evidence>
<evidence type="ECO:0000256" key="1">
    <source>
        <dbReference type="SAM" id="MobiDB-lite"/>
    </source>
</evidence>
<protein>
    <recommendedName>
        <fullName evidence="2">2EXR domain-containing protein</fullName>
    </recommendedName>
</protein>
<dbReference type="PANTHER" id="PTHR35910:SF6">
    <property type="entry name" value="2EXR DOMAIN-CONTAINING PROTEIN"/>
    <property type="match status" value="1"/>
</dbReference>
<comment type="caution">
    <text evidence="3">The sequence shown here is derived from an EMBL/GenBank/DDBJ whole genome shotgun (WGS) entry which is preliminary data.</text>
</comment>
<evidence type="ECO:0000313" key="3">
    <source>
        <dbReference type="EMBL" id="VTT71169.1"/>
    </source>
</evidence>
<dbReference type="PANTHER" id="PTHR35910">
    <property type="entry name" value="2EXR DOMAIN-CONTAINING PROTEIN"/>
    <property type="match status" value="1"/>
</dbReference>
<dbReference type="Pfam" id="PF20150">
    <property type="entry name" value="2EXR"/>
    <property type="match status" value="2"/>
</dbReference>
<evidence type="ECO:0000313" key="4">
    <source>
        <dbReference type="Proteomes" id="UP000760494"/>
    </source>
</evidence>
<proteinExistence type="predicted"/>
<organism evidence="3 4">
    <name type="scientific">Fusarium fujikuroi</name>
    <name type="common">Bakanae and foot rot disease fungus</name>
    <name type="synonym">Gibberella fujikuroi</name>
    <dbReference type="NCBI Taxonomy" id="5127"/>
    <lineage>
        <taxon>Eukaryota</taxon>
        <taxon>Fungi</taxon>
        <taxon>Dikarya</taxon>
        <taxon>Ascomycota</taxon>
        <taxon>Pezizomycotina</taxon>
        <taxon>Sordariomycetes</taxon>
        <taxon>Hypocreomycetidae</taxon>
        <taxon>Hypocreales</taxon>
        <taxon>Nectriaceae</taxon>
        <taxon>Fusarium</taxon>
        <taxon>Fusarium fujikuroi species complex</taxon>
    </lineage>
</organism>